<gene>
    <name evidence="2" type="ORF">CBW24_07795</name>
</gene>
<evidence type="ECO:0000256" key="1">
    <source>
        <dbReference type="SAM" id="MobiDB-lite"/>
    </source>
</evidence>
<feature type="region of interest" description="Disordered" evidence="1">
    <location>
        <begin position="1"/>
        <end position="43"/>
    </location>
</feature>
<organism evidence="2 3">
    <name type="scientific">Pacificitalea manganoxidans</name>
    <dbReference type="NCBI Taxonomy" id="1411902"/>
    <lineage>
        <taxon>Bacteria</taxon>
        <taxon>Pseudomonadati</taxon>
        <taxon>Pseudomonadota</taxon>
        <taxon>Alphaproteobacteria</taxon>
        <taxon>Rhodobacterales</taxon>
        <taxon>Paracoccaceae</taxon>
        <taxon>Pacificitalea</taxon>
    </lineage>
</organism>
<dbReference type="EMBL" id="CP021404">
    <property type="protein sequence ID" value="ATI41912.1"/>
    <property type="molecule type" value="Genomic_DNA"/>
</dbReference>
<protein>
    <submittedName>
        <fullName evidence="2">Uncharacterized protein</fullName>
    </submittedName>
</protein>
<sequence length="80" mass="8346">MPEAGSEFPPEEAATHDPAAGPGGPTPGGKPRARQARALVDDPSTSGPEFLLACAWLFHHGTADCREAVCAALDPFYEEV</sequence>
<dbReference type="KEGG" id="cmag:CBW24_07795"/>
<accession>A0A291LYY6</accession>
<dbReference type="Proteomes" id="UP000219050">
    <property type="component" value="Chromosome"/>
</dbReference>
<reference evidence="2 3" key="1">
    <citation type="submission" date="2017-05" db="EMBL/GenBank/DDBJ databases">
        <title>Comparative genomic and metabolic analysis of manganese-oxidizing mechanisms in Celeribater manganoxidans DY25T: its adaption to the environment of polymetallic nodule.</title>
        <authorList>
            <person name="Wang X."/>
        </authorList>
    </citation>
    <scope>NUCLEOTIDE SEQUENCE [LARGE SCALE GENOMIC DNA]</scope>
    <source>
        <strain evidence="2 3">DY25</strain>
    </source>
</reference>
<dbReference type="AlphaFoldDB" id="A0A291LYY6"/>
<name>A0A291LYY6_9RHOB</name>
<evidence type="ECO:0000313" key="3">
    <source>
        <dbReference type="Proteomes" id="UP000219050"/>
    </source>
</evidence>
<proteinExistence type="predicted"/>
<dbReference type="RefSeq" id="WP_097373219.1">
    <property type="nucleotide sequence ID" value="NZ_CP021404.1"/>
</dbReference>
<evidence type="ECO:0000313" key="2">
    <source>
        <dbReference type="EMBL" id="ATI41912.1"/>
    </source>
</evidence>
<keyword evidence="3" id="KW-1185">Reference proteome</keyword>